<dbReference type="Proteomes" id="UP000769528">
    <property type="component" value="Unassembled WGS sequence"/>
</dbReference>
<dbReference type="GO" id="GO:0042546">
    <property type="term" value="P:cell wall biogenesis"/>
    <property type="evidence" value="ECO:0007669"/>
    <property type="project" value="InterPro"/>
</dbReference>
<sequence length="276" mass="29412">MFGTLSFLLVFLISTVFCDVSVSKPSSGQTYTVSGSTVTVPISWLESNSNPLLTEITSYKFEVCTGPNSLIDGIRETLVEVSSSDITDYSYDFEIESSVGADGLYYIQINAFTSEGHTIHYSNRFTLSGMTGSKQPSGSGTPPASQINLITGTSTLDAAQLSSSFALAYTLQTGITRYAPMQTQPGSTVTATTWTKRFPASSVTYYSTMRSSLDQSSTLTPGWSYTISSAVNWASYASDPTDNGGWYNPKTKIRSPSLRSLSSATSSGSSTSSSSA</sequence>
<feature type="domain" description="Yeast cell wall synthesis Kre9/Knh1 C-terminal" evidence="6">
    <location>
        <begin position="162"/>
        <end position="256"/>
    </location>
</feature>
<evidence type="ECO:0000259" key="6">
    <source>
        <dbReference type="Pfam" id="PF05390"/>
    </source>
</evidence>
<name>A0A9P8PDI8_9ASCO</name>
<dbReference type="PANTHER" id="PTHR28154:SF1">
    <property type="entry name" value="CELL WALL SYNTHESIS PROTEIN KNH1-RELATED"/>
    <property type="match status" value="1"/>
</dbReference>
<evidence type="ECO:0000313" key="8">
    <source>
        <dbReference type="EMBL" id="KAH3670268.1"/>
    </source>
</evidence>
<evidence type="ECO:0000256" key="3">
    <source>
        <dbReference type="ARBA" id="ARBA00022729"/>
    </source>
</evidence>
<evidence type="ECO:0000313" key="9">
    <source>
        <dbReference type="Proteomes" id="UP000769528"/>
    </source>
</evidence>
<evidence type="ECO:0008006" key="10">
    <source>
        <dbReference type="Google" id="ProtNLM"/>
    </source>
</evidence>
<dbReference type="Pfam" id="PF10342">
    <property type="entry name" value="Kre9_KNH"/>
    <property type="match status" value="1"/>
</dbReference>
<dbReference type="InterPro" id="IPR008659">
    <property type="entry name" value="Kre9/Knh1_C"/>
</dbReference>
<dbReference type="AlphaFoldDB" id="A0A9P8PDI8"/>
<feature type="signal peptide" evidence="5">
    <location>
        <begin position="1"/>
        <end position="18"/>
    </location>
</feature>
<protein>
    <recommendedName>
        <fullName evidence="10">Cell wall synthesis protein KRE9</fullName>
    </recommendedName>
</protein>
<dbReference type="GO" id="GO:0006078">
    <property type="term" value="P:(1-&gt;6)-beta-D-glucan biosynthetic process"/>
    <property type="evidence" value="ECO:0007669"/>
    <property type="project" value="InterPro"/>
</dbReference>
<dbReference type="EMBL" id="JAEUBF010001309">
    <property type="protein sequence ID" value="KAH3670268.1"/>
    <property type="molecule type" value="Genomic_DNA"/>
</dbReference>
<feature type="domain" description="Yeast cell wall synthesis Kre9/Knh1-like N-terminal" evidence="7">
    <location>
        <begin position="24"/>
        <end position="127"/>
    </location>
</feature>
<reference evidence="8" key="2">
    <citation type="submission" date="2021-01" db="EMBL/GenBank/DDBJ databases">
        <authorList>
            <person name="Schikora-Tamarit M.A."/>
        </authorList>
    </citation>
    <scope>NUCLEOTIDE SEQUENCE</scope>
    <source>
        <strain evidence="8">CBS6341</strain>
    </source>
</reference>
<comment type="caution">
    <text evidence="8">The sequence shown here is derived from an EMBL/GenBank/DDBJ whole genome shotgun (WGS) entry which is preliminary data.</text>
</comment>
<evidence type="ECO:0000256" key="1">
    <source>
        <dbReference type="ARBA" id="ARBA00004010"/>
    </source>
</evidence>
<evidence type="ECO:0000256" key="4">
    <source>
        <dbReference type="SAM" id="MobiDB-lite"/>
    </source>
</evidence>
<proteinExistence type="inferred from homology"/>
<dbReference type="PANTHER" id="PTHR28154">
    <property type="entry name" value="CELL WALL SYNTHESIS PROTEIN KNH1-RELATED"/>
    <property type="match status" value="1"/>
</dbReference>
<feature type="compositionally biased region" description="Low complexity" evidence="4">
    <location>
        <begin position="254"/>
        <end position="276"/>
    </location>
</feature>
<organism evidence="8 9">
    <name type="scientific">Wickerhamomyces mucosus</name>
    <dbReference type="NCBI Taxonomy" id="1378264"/>
    <lineage>
        <taxon>Eukaryota</taxon>
        <taxon>Fungi</taxon>
        <taxon>Dikarya</taxon>
        <taxon>Ascomycota</taxon>
        <taxon>Saccharomycotina</taxon>
        <taxon>Saccharomycetes</taxon>
        <taxon>Phaffomycetales</taxon>
        <taxon>Wickerhamomycetaceae</taxon>
        <taxon>Wickerhamomyces</taxon>
    </lineage>
</organism>
<comment type="function">
    <text evidence="1">Involved in cell wall beta(1-&gt;6) glucan synthesis.</text>
</comment>
<comment type="similarity">
    <text evidence="2">Belongs to the KRE9/KNH1 family.</text>
</comment>
<reference evidence="8" key="1">
    <citation type="journal article" date="2021" name="Open Biol.">
        <title>Shared evolutionary footprints suggest mitochondrial oxidative damage underlies multiple complex I losses in fungi.</title>
        <authorList>
            <person name="Schikora-Tamarit M.A."/>
            <person name="Marcet-Houben M."/>
            <person name="Nosek J."/>
            <person name="Gabaldon T."/>
        </authorList>
    </citation>
    <scope>NUCLEOTIDE SEQUENCE</scope>
    <source>
        <strain evidence="8">CBS6341</strain>
    </source>
</reference>
<dbReference type="InterPro" id="IPR045328">
    <property type="entry name" value="Kre9/Knh1"/>
</dbReference>
<dbReference type="GO" id="GO:0005576">
    <property type="term" value="C:extracellular region"/>
    <property type="evidence" value="ECO:0007669"/>
    <property type="project" value="TreeGrafter"/>
</dbReference>
<evidence type="ECO:0000256" key="5">
    <source>
        <dbReference type="SAM" id="SignalP"/>
    </source>
</evidence>
<keyword evidence="3 5" id="KW-0732">Signal</keyword>
<keyword evidence="9" id="KW-1185">Reference proteome</keyword>
<dbReference type="Pfam" id="PF05390">
    <property type="entry name" value="Kre9_KNH1_C"/>
    <property type="match status" value="1"/>
</dbReference>
<feature type="chain" id="PRO_5040183039" description="Cell wall synthesis protein KRE9" evidence="5">
    <location>
        <begin position="19"/>
        <end position="276"/>
    </location>
</feature>
<evidence type="ECO:0000256" key="2">
    <source>
        <dbReference type="ARBA" id="ARBA00006816"/>
    </source>
</evidence>
<dbReference type="GO" id="GO:0031505">
    <property type="term" value="P:fungal-type cell wall organization"/>
    <property type="evidence" value="ECO:0007669"/>
    <property type="project" value="TreeGrafter"/>
</dbReference>
<accession>A0A9P8PDI8</accession>
<dbReference type="OrthoDB" id="2432613at2759"/>
<feature type="region of interest" description="Disordered" evidence="4">
    <location>
        <begin position="241"/>
        <end position="276"/>
    </location>
</feature>
<evidence type="ECO:0000259" key="7">
    <source>
        <dbReference type="Pfam" id="PF10342"/>
    </source>
</evidence>
<dbReference type="InterPro" id="IPR018466">
    <property type="entry name" value="Kre9/Knh1-like_N"/>
</dbReference>
<gene>
    <name evidence="8" type="ORF">WICMUC_004921</name>
</gene>